<dbReference type="GO" id="GO:0005524">
    <property type="term" value="F:ATP binding"/>
    <property type="evidence" value="ECO:0007669"/>
    <property type="project" value="UniProtKB-KW"/>
</dbReference>
<dbReference type="InterPro" id="IPR011993">
    <property type="entry name" value="PH-like_dom_sf"/>
</dbReference>
<reference evidence="9" key="1">
    <citation type="submission" date="2020-05" db="EMBL/GenBank/DDBJ databases">
        <title>Mycena genomes resolve the evolution of fungal bioluminescence.</title>
        <authorList>
            <person name="Tsai I.J."/>
        </authorList>
    </citation>
    <scope>NUCLEOTIDE SEQUENCE</scope>
    <source>
        <strain evidence="9">171206Taipei</strain>
    </source>
</reference>
<dbReference type="Gene3D" id="2.30.29.30">
    <property type="entry name" value="Pleckstrin-homology domain (PH domain)/Phosphotyrosine-binding domain (PTB)"/>
    <property type="match status" value="1"/>
</dbReference>
<name>A0A8H6RZM7_9AGAR</name>
<evidence type="ECO:0000313" key="9">
    <source>
        <dbReference type="EMBL" id="KAF7289777.1"/>
    </source>
</evidence>
<dbReference type="Pfam" id="PF00786">
    <property type="entry name" value="PBD"/>
    <property type="match status" value="1"/>
</dbReference>
<evidence type="ECO:0000256" key="1">
    <source>
        <dbReference type="ARBA" id="ARBA00012513"/>
    </source>
</evidence>
<dbReference type="SUPFAM" id="SSF50729">
    <property type="entry name" value="PH domain-like"/>
    <property type="match status" value="1"/>
</dbReference>
<dbReference type="CDD" id="cd13279">
    <property type="entry name" value="PH_Cla4_Ste20"/>
    <property type="match status" value="1"/>
</dbReference>
<dbReference type="PROSITE" id="PS50003">
    <property type="entry name" value="PH_DOMAIN"/>
    <property type="match status" value="1"/>
</dbReference>
<gene>
    <name evidence="9" type="ORF">MIND_01351700</name>
</gene>
<dbReference type="RefSeq" id="XP_037213506.1">
    <property type="nucleotide sequence ID" value="XM_037369950.1"/>
</dbReference>
<keyword evidence="5 9" id="KW-0418">Kinase</keyword>
<dbReference type="Gene3D" id="3.90.810.10">
    <property type="entry name" value="CRIB domain"/>
    <property type="match status" value="1"/>
</dbReference>
<sequence>MSYTGSTARRARRGAFTFNPNLALGSSYSTSYSGIGESPSLSSSVAGAVVRQGSVSVKEEGTLTSWVWKVKWLILKDMTLTLHKSAGETAPQQIVILLRDITSIDRTDLKPYCLLMETQDRKRYHFSLKSDEELYGWQDDIHSRSPLLGFSNPYNIVHKVHVGFDPVSGAFTGMPYQWSKLLTKSREDYAKDPQAMPTLSAPPAYHSMPSSAPPATKKHEKYYYEDGNLVLQAGDTLFRVWDGTIRRHATAFPLPTAKKPTSDENPLVLEDVSTADFERLLWILYPPVLGQCLASTSADWTAILALATKYSLSDVRDLAIRELGKLSLDPVEKIALQQMYTIDRKWAGDAFIALCTRAPALKIEEGKKLGIEMTVQVASAREKLNKWGRKPEEIKKVVAEVWGITVETPVA</sequence>
<dbReference type="EMBL" id="JACAZF010000016">
    <property type="protein sequence ID" value="KAF7289777.1"/>
    <property type="molecule type" value="Genomic_DNA"/>
</dbReference>
<dbReference type="EC" id="2.7.11.1" evidence="1"/>
<evidence type="ECO:0000313" key="10">
    <source>
        <dbReference type="Proteomes" id="UP000636479"/>
    </source>
</evidence>
<accession>A0A8H6RZM7</accession>
<feature type="domain" description="PH" evidence="7">
    <location>
        <begin position="48"/>
        <end position="146"/>
    </location>
</feature>
<dbReference type="GO" id="GO:0004674">
    <property type="term" value="F:protein serine/threonine kinase activity"/>
    <property type="evidence" value="ECO:0007669"/>
    <property type="project" value="UniProtKB-KW"/>
</dbReference>
<evidence type="ECO:0000256" key="4">
    <source>
        <dbReference type="ARBA" id="ARBA00022741"/>
    </source>
</evidence>
<dbReference type="SMART" id="SM00233">
    <property type="entry name" value="PH"/>
    <property type="match status" value="1"/>
</dbReference>
<organism evidence="9 10">
    <name type="scientific">Mycena indigotica</name>
    <dbReference type="NCBI Taxonomy" id="2126181"/>
    <lineage>
        <taxon>Eukaryota</taxon>
        <taxon>Fungi</taxon>
        <taxon>Dikarya</taxon>
        <taxon>Basidiomycota</taxon>
        <taxon>Agaricomycotina</taxon>
        <taxon>Agaricomycetes</taxon>
        <taxon>Agaricomycetidae</taxon>
        <taxon>Agaricales</taxon>
        <taxon>Marasmiineae</taxon>
        <taxon>Mycenaceae</taxon>
        <taxon>Mycena</taxon>
    </lineage>
</organism>
<dbReference type="AlphaFoldDB" id="A0A8H6RZM7"/>
<dbReference type="InterPro" id="IPR000095">
    <property type="entry name" value="CRIB_dom"/>
</dbReference>
<dbReference type="SMART" id="SM00285">
    <property type="entry name" value="PBD"/>
    <property type="match status" value="1"/>
</dbReference>
<protein>
    <recommendedName>
        <fullName evidence="1">non-specific serine/threonine protein kinase</fullName>
        <ecNumber evidence="1">2.7.11.1</ecNumber>
    </recommendedName>
</protein>
<evidence type="ECO:0000256" key="2">
    <source>
        <dbReference type="ARBA" id="ARBA00022527"/>
    </source>
</evidence>
<dbReference type="OrthoDB" id="2593747at2759"/>
<keyword evidence="3" id="KW-0808">Transferase</keyword>
<evidence type="ECO:0000256" key="6">
    <source>
        <dbReference type="ARBA" id="ARBA00022840"/>
    </source>
</evidence>
<proteinExistence type="predicted"/>
<keyword evidence="4" id="KW-0547">Nucleotide-binding</keyword>
<dbReference type="GeneID" id="59352466"/>
<feature type="domain" description="CRIB" evidence="8">
    <location>
        <begin position="150"/>
        <end position="163"/>
    </location>
</feature>
<dbReference type="CDD" id="cd01093">
    <property type="entry name" value="CRIB_PAK_like"/>
    <property type="match status" value="1"/>
</dbReference>
<evidence type="ECO:0000259" key="7">
    <source>
        <dbReference type="PROSITE" id="PS50003"/>
    </source>
</evidence>
<keyword evidence="10" id="KW-1185">Reference proteome</keyword>
<dbReference type="InterPro" id="IPR036936">
    <property type="entry name" value="CRIB_dom_sf"/>
</dbReference>
<dbReference type="PROSITE" id="PS50108">
    <property type="entry name" value="CRIB"/>
    <property type="match status" value="1"/>
</dbReference>
<evidence type="ECO:0000256" key="5">
    <source>
        <dbReference type="ARBA" id="ARBA00022777"/>
    </source>
</evidence>
<evidence type="ECO:0000256" key="3">
    <source>
        <dbReference type="ARBA" id="ARBA00022679"/>
    </source>
</evidence>
<dbReference type="InterPro" id="IPR001849">
    <property type="entry name" value="PH_domain"/>
</dbReference>
<dbReference type="InterPro" id="IPR033923">
    <property type="entry name" value="PAK_BD"/>
</dbReference>
<evidence type="ECO:0000259" key="8">
    <source>
        <dbReference type="PROSITE" id="PS50108"/>
    </source>
</evidence>
<dbReference type="Pfam" id="PF00169">
    <property type="entry name" value="PH"/>
    <property type="match status" value="1"/>
</dbReference>
<keyword evidence="6" id="KW-0067">ATP-binding</keyword>
<comment type="caution">
    <text evidence="9">The sequence shown here is derived from an EMBL/GenBank/DDBJ whole genome shotgun (WGS) entry which is preliminary data.</text>
</comment>
<dbReference type="Proteomes" id="UP000636479">
    <property type="component" value="Unassembled WGS sequence"/>
</dbReference>
<keyword evidence="2 9" id="KW-0723">Serine/threonine-protein kinase</keyword>